<dbReference type="Proteomes" id="UP000295509">
    <property type="component" value="Unassembled WGS sequence"/>
</dbReference>
<dbReference type="RefSeq" id="WP_134197502.1">
    <property type="nucleotide sequence ID" value="NZ_JBHLUW010000010.1"/>
</dbReference>
<keyword evidence="3 7" id="KW-0479">Metal-binding</keyword>
<evidence type="ECO:0000256" key="1">
    <source>
        <dbReference type="ARBA" id="ARBA00004196"/>
    </source>
</evidence>
<dbReference type="PANTHER" id="PTHR30600:SF10">
    <property type="entry name" value="BLL6722 PROTEIN"/>
    <property type="match status" value="1"/>
</dbReference>
<evidence type="ECO:0000256" key="7">
    <source>
        <dbReference type="PROSITE-ProRule" id="PRU00433"/>
    </source>
</evidence>
<sequence length="475" mass="51997">MNSRPNATPLSQLPGKGPARRTSCRLLLWAAACIVIALVTGGAYAFLHPDRVPERIGLLVENLTGANPHPVHLRRPRDVPLSALALLGKQVFYDTSLSASGRQSCASCHSPDHAYGPANAQPVQFGGPRLTDPGFRPPPSLAYLYRQAAFSIGPDAAENEVPPDLAALASQAQGVARAQKSAAVAPATPAMVPQGGMFWDGRADTLQAQAISPLLNPVEMANASPAEVAHKLLNAPYLDQFKALFGDHIVDNPDLLVDEAMSAVGRYQIEDPSFHAFSSKYDAWLEGHARLTQAELRGMRLFNDPNKANCAGCHVSQPTKDNLPPLFTDTQYEALGVPRNREIPANKDPKFYDLGICGPFRRDLAQQTQYCGMFLTPTLRNAATRHVFFHNGVYHTLKEVMDFYNLRNTSPQKIYPRDASGKVAQFNDIPAQYRKNVDFQDAPFDRKPGDPPAMSDQDIEDIIAFMNTLNDGYVR</sequence>
<dbReference type="Gene3D" id="1.10.760.10">
    <property type="entry name" value="Cytochrome c-like domain"/>
    <property type="match status" value="2"/>
</dbReference>
<dbReference type="InterPro" id="IPR009056">
    <property type="entry name" value="Cyt_c-like_dom"/>
</dbReference>
<name>A0A4R8L5H6_9BURK</name>
<dbReference type="InterPro" id="IPR051395">
    <property type="entry name" value="Cytochrome_c_Peroxidase/MauG"/>
</dbReference>
<comment type="caution">
    <text evidence="10">The sequence shown here is derived from an EMBL/GenBank/DDBJ whole genome shotgun (WGS) entry which is preliminary data.</text>
</comment>
<organism evidence="10 11">
    <name type="scientific">Paraburkholderia rhizosphaerae</name>
    <dbReference type="NCBI Taxonomy" id="480658"/>
    <lineage>
        <taxon>Bacteria</taxon>
        <taxon>Pseudomonadati</taxon>
        <taxon>Pseudomonadota</taxon>
        <taxon>Betaproteobacteria</taxon>
        <taxon>Burkholderiales</taxon>
        <taxon>Burkholderiaceae</taxon>
        <taxon>Paraburkholderia</taxon>
    </lineage>
</organism>
<evidence type="ECO:0000256" key="8">
    <source>
        <dbReference type="SAM" id="Phobius"/>
    </source>
</evidence>
<keyword evidence="6 7" id="KW-0408">Iron</keyword>
<keyword evidence="2 7" id="KW-0349">Heme</keyword>
<keyword evidence="5" id="KW-0560">Oxidoreductase</keyword>
<feature type="domain" description="Cytochrome c" evidence="9">
    <location>
        <begin position="293"/>
        <end position="470"/>
    </location>
</feature>
<accession>A0A4R8L5H6</accession>
<evidence type="ECO:0000259" key="9">
    <source>
        <dbReference type="PROSITE" id="PS51007"/>
    </source>
</evidence>
<gene>
    <name evidence="10" type="ORF">BX592_14728</name>
</gene>
<keyword evidence="4" id="KW-0732">Signal</keyword>
<dbReference type="SUPFAM" id="SSF46626">
    <property type="entry name" value="Cytochrome c"/>
    <property type="match status" value="2"/>
</dbReference>
<dbReference type="InterPro" id="IPR036909">
    <property type="entry name" value="Cyt_c-like_dom_sf"/>
</dbReference>
<evidence type="ECO:0000256" key="2">
    <source>
        <dbReference type="ARBA" id="ARBA00022617"/>
    </source>
</evidence>
<keyword evidence="8" id="KW-0812">Transmembrane</keyword>
<dbReference type="AlphaFoldDB" id="A0A4R8L5H6"/>
<dbReference type="EMBL" id="SORE01000047">
    <property type="protein sequence ID" value="TDY37040.1"/>
    <property type="molecule type" value="Genomic_DNA"/>
</dbReference>
<evidence type="ECO:0000256" key="6">
    <source>
        <dbReference type="ARBA" id="ARBA00023004"/>
    </source>
</evidence>
<keyword evidence="10" id="KW-0575">Peroxidase</keyword>
<keyword evidence="8" id="KW-0472">Membrane</keyword>
<evidence type="ECO:0000256" key="5">
    <source>
        <dbReference type="ARBA" id="ARBA00023002"/>
    </source>
</evidence>
<comment type="subcellular location">
    <subcellularLocation>
        <location evidence="1">Cell envelope</location>
    </subcellularLocation>
</comment>
<evidence type="ECO:0000256" key="3">
    <source>
        <dbReference type="ARBA" id="ARBA00022723"/>
    </source>
</evidence>
<keyword evidence="8" id="KW-1133">Transmembrane helix</keyword>
<dbReference type="PROSITE" id="PS51007">
    <property type="entry name" value="CYTC"/>
    <property type="match status" value="2"/>
</dbReference>
<dbReference type="GO" id="GO:0046872">
    <property type="term" value="F:metal ion binding"/>
    <property type="evidence" value="ECO:0007669"/>
    <property type="project" value="UniProtKB-KW"/>
</dbReference>
<protein>
    <submittedName>
        <fullName evidence="10">Cytochrome c peroxidase</fullName>
    </submittedName>
</protein>
<dbReference type="GO" id="GO:0004130">
    <property type="term" value="F:cytochrome-c peroxidase activity"/>
    <property type="evidence" value="ECO:0007669"/>
    <property type="project" value="TreeGrafter"/>
</dbReference>
<evidence type="ECO:0000256" key="4">
    <source>
        <dbReference type="ARBA" id="ARBA00022729"/>
    </source>
</evidence>
<dbReference type="GO" id="GO:0020037">
    <property type="term" value="F:heme binding"/>
    <property type="evidence" value="ECO:0007669"/>
    <property type="project" value="InterPro"/>
</dbReference>
<reference evidence="10 11" key="1">
    <citation type="submission" date="2019-03" db="EMBL/GenBank/DDBJ databases">
        <title>Genomic Encyclopedia of Type Strains, Phase III (KMG-III): the genomes of soil and plant-associated and newly described type strains.</title>
        <authorList>
            <person name="Whitman W."/>
        </authorList>
    </citation>
    <scope>NUCLEOTIDE SEQUENCE [LARGE SCALE GENOMIC DNA]</scope>
    <source>
        <strain evidence="10 11">LMG 29544</strain>
    </source>
</reference>
<dbReference type="Pfam" id="PF03150">
    <property type="entry name" value="CCP_MauG"/>
    <property type="match status" value="1"/>
</dbReference>
<feature type="transmembrane region" description="Helical" evidence="8">
    <location>
        <begin position="26"/>
        <end position="47"/>
    </location>
</feature>
<feature type="domain" description="Cytochrome c" evidence="9">
    <location>
        <begin position="83"/>
        <end position="219"/>
    </location>
</feature>
<dbReference type="PANTHER" id="PTHR30600">
    <property type="entry name" value="CYTOCHROME C PEROXIDASE-RELATED"/>
    <property type="match status" value="1"/>
</dbReference>
<dbReference type="GO" id="GO:0009055">
    <property type="term" value="F:electron transfer activity"/>
    <property type="evidence" value="ECO:0007669"/>
    <property type="project" value="InterPro"/>
</dbReference>
<proteinExistence type="predicted"/>
<dbReference type="GO" id="GO:0030313">
    <property type="term" value="C:cell envelope"/>
    <property type="evidence" value="ECO:0007669"/>
    <property type="project" value="UniProtKB-SubCell"/>
</dbReference>
<evidence type="ECO:0000313" key="11">
    <source>
        <dbReference type="Proteomes" id="UP000295509"/>
    </source>
</evidence>
<evidence type="ECO:0000313" key="10">
    <source>
        <dbReference type="EMBL" id="TDY37040.1"/>
    </source>
</evidence>
<dbReference type="InterPro" id="IPR004852">
    <property type="entry name" value="Di-haem_cyt_c_peroxidsae"/>
</dbReference>
<dbReference type="OrthoDB" id="9805202at2"/>
<keyword evidence="11" id="KW-1185">Reference proteome</keyword>